<proteinExistence type="predicted"/>
<dbReference type="AlphaFoldDB" id="A0A068VPE5"/>
<sequence>MYYLSPKSESYYLDILMKIFFKLTTSRIKTEKMTSQGRKIKKKIKNKRRGSSIIMFSSSSPPTGCGVSTSYHLYSNQ</sequence>
<accession>A0A068VPE5</accession>
<dbReference type="Proteomes" id="UP000295252">
    <property type="component" value="Unassembled WGS sequence"/>
</dbReference>
<keyword evidence="2" id="KW-1185">Reference proteome</keyword>
<evidence type="ECO:0000313" key="1">
    <source>
        <dbReference type="EMBL" id="CDP21578.1"/>
    </source>
</evidence>
<reference evidence="2" key="1">
    <citation type="journal article" date="2014" name="Science">
        <title>The coffee genome provides insight into the convergent evolution of caffeine biosynthesis.</title>
        <authorList>
            <person name="Denoeud F."/>
            <person name="Carretero-Paulet L."/>
            <person name="Dereeper A."/>
            <person name="Droc G."/>
            <person name="Guyot R."/>
            <person name="Pietrella M."/>
            <person name="Zheng C."/>
            <person name="Alberti A."/>
            <person name="Anthony F."/>
            <person name="Aprea G."/>
            <person name="Aury J.M."/>
            <person name="Bento P."/>
            <person name="Bernard M."/>
            <person name="Bocs S."/>
            <person name="Campa C."/>
            <person name="Cenci A."/>
            <person name="Combes M.C."/>
            <person name="Crouzillat D."/>
            <person name="Da Silva C."/>
            <person name="Daddiego L."/>
            <person name="De Bellis F."/>
            <person name="Dussert S."/>
            <person name="Garsmeur O."/>
            <person name="Gayraud T."/>
            <person name="Guignon V."/>
            <person name="Jahn K."/>
            <person name="Jamilloux V."/>
            <person name="Joet T."/>
            <person name="Labadie K."/>
            <person name="Lan T."/>
            <person name="Leclercq J."/>
            <person name="Lepelley M."/>
            <person name="Leroy T."/>
            <person name="Li L.T."/>
            <person name="Librado P."/>
            <person name="Lopez L."/>
            <person name="Munoz A."/>
            <person name="Noel B."/>
            <person name="Pallavicini A."/>
            <person name="Perrotta G."/>
            <person name="Poncet V."/>
            <person name="Pot D."/>
            <person name="Priyono X."/>
            <person name="Rigoreau M."/>
            <person name="Rouard M."/>
            <person name="Rozas J."/>
            <person name="Tranchant-Dubreuil C."/>
            <person name="VanBuren R."/>
            <person name="Zhang Q."/>
            <person name="Andrade A.C."/>
            <person name="Argout X."/>
            <person name="Bertrand B."/>
            <person name="de Kochko A."/>
            <person name="Graziosi G."/>
            <person name="Henry R.J."/>
            <person name="Jayarama X."/>
            <person name="Ming R."/>
            <person name="Nagai C."/>
            <person name="Rounsley S."/>
            <person name="Sankoff D."/>
            <person name="Giuliano G."/>
            <person name="Albert V.A."/>
            <person name="Wincker P."/>
            <person name="Lashermes P."/>
        </authorList>
    </citation>
    <scope>NUCLEOTIDE SEQUENCE [LARGE SCALE GENOMIC DNA]</scope>
    <source>
        <strain evidence="2">cv. DH200-94</strain>
    </source>
</reference>
<name>A0A068VPE5_COFCA</name>
<organism evidence="1 2">
    <name type="scientific">Coffea canephora</name>
    <name type="common">Robusta coffee</name>
    <dbReference type="NCBI Taxonomy" id="49390"/>
    <lineage>
        <taxon>Eukaryota</taxon>
        <taxon>Viridiplantae</taxon>
        <taxon>Streptophyta</taxon>
        <taxon>Embryophyta</taxon>
        <taxon>Tracheophyta</taxon>
        <taxon>Spermatophyta</taxon>
        <taxon>Magnoliopsida</taxon>
        <taxon>eudicotyledons</taxon>
        <taxon>Gunneridae</taxon>
        <taxon>Pentapetalae</taxon>
        <taxon>asterids</taxon>
        <taxon>lamiids</taxon>
        <taxon>Gentianales</taxon>
        <taxon>Rubiaceae</taxon>
        <taxon>Ixoroideae</taxon>
        <taxon>Gardenieae complex</taxon>
        <taxon>Bertiereae - Coffeeae clade</taxon>
        <taxon>Coffeeae</taxon>
        <taxon>Coffea</taxon>
    </lineage>
</organism>
<dbReference type="EMBL" id="HG744106">
    <property type="protein sequence ID" value="CDP21578.1"/>
    <property type="molecule type" value="Genomic_DNA"/>
</dbReference>
<dbReference type="Gramene" id="CDP21578">
    <property type="protein sequence ID" value="CDP21578"/>
    <property type="gene ID" value="GSCOC_T00003048001"/>
</dbReference>
<gene>
    <name evidence="1" type="ORF">GSCOC_T00003048001</name>
</gene>
<dbReference type="InParanoid" id="A0A068VPE5"/>
<protein>
    <submittedName>
        <fullName evidence="1">DH200=94 genomic scaffold, scaffold_5022</fullName>
    </submittedName>
</protein>
<evidence type="ECO:0000313" key="2">
    <source>
        <dbReference type="Proteomes" id="UP000295252"/>
    </source>
</evidence>